<organism evidence="2 3">
    <name type="scientific">Herbaspirillum hiltneri N3</name>
    <dbReference type="NCBI Taxonomy" id="1262470"/>
    <lineage>
        <taxon>Bacteria</taxon>
        <taxon>Pseudomonadati</taxon>
        <taxon>Pseudomonadota</taxon>
        <taxon>Betaproteobacteria</taxon>
        <taxon>Burkholderiales</taxon>
        <taxon>Oxalobacteraceae</taxon>
        <taxon>Herbaspirillum</taxon>
    </lineage>
</organism>
<dbReference type="Proteomes" id="UP000063429">
    <property type="component" value="Chromosome"/>
</dbReference>
<gene>
    <name evidence="2" type="ORF">F506_08115</name>
</gene>
<name>A0ABM5UZK1_9BURK</name>
<dbReference type="EMBL" id="CP011409">
    <property type="protein sequence ID" value="AKZ62643.1"/>
    <property type="molecule type" value="Genomic_DNA"/>
</dbReference>
<evidence type="ECO:0000256" key="1">
    <source>
        <dbReference type="SAM" id="MobiDB-lite"/>
    </source>
</evidence>
<sequence length="321" mass="33723">MSAIVTTTTTTTYYEGGKFPGYIPPPYPGNEGGAYDIGGGGYGNMKPDQIAAWINNLPVPDGIKNYLRNMMGVGTQGALPSDASAAKTINQFQNDHDIQLISAAQMQQIAETGYFTDKNGKSIQAPPEVQAAAQAFMANNGELFKKMEAAKTGKHDGELGKADYQAAIDDGTISSGNGGPPVVDRTGQFGAPQNGGYAPPPYSVQPPAYQPGAYPPGMPQGGAPLPSDSSAAKTIHQFQDDHDIQLISAAQMQQIAETGYFTDKNGKTIQVPPEVQAAAQAYMANNGELFKKMESAKKGEFDGELGKADYQAAIDDGTISA</sequence>
<reference evidence="3" key="1">
    <citation type="journal article" date="2015" name="Genome Announc.">
        <title>Complete Genome Sequence of Herbaspirillum hiltneri N3 (DSM 17495), Isolated from Surface-Sterilized Wheat Roots.</title>
        <authorList>
            <person name="Guizelini D."/>
            <person name="Saizaki P.M."/>
            <person name="Coimbra N.A."/>
            <person name="Weiss V.A."/>
            <person name="Faoro H."/>
            <person name="Sfeir M.Z."/>
            <person name="Baura V.A."/>
            <person name="Monteiro R.A."/>
            <person name="Chubatsu L.S."/>
            <person name="Souza E.M."/>
            <person name="Cruz L.M."/>
            <person name="Pedrosa F.O."/>
            <person name="Raittz R.T."/>
            <person name="Marchaukoski J.N."/>
            <person name="Steffens M.B."/>
        </authorList>
    </citation>
    <scope>NUCLEOTIDE SEQUENCE [LARGE SCALE GENOMIC DNA]</scope>
    <source>
        <strain evidence="3">N3</strain>
    </source>
</reference>
<evidence type="ECO:0000313" key="2">
    <source>
        <dbReference type="EMBL" id="AKZ62643.1"/>
    </source>
</evidence>
<evidence type="ECO:0000313" key="3">
    <source>
        <dbReference type="Proteomes" id="UP000063429"/>
    </source>
</evidence>
<feature type="region of interest" description="Disordered" evidence="1">
    <location>
        <begin position="170"/>
        <end position="232"/>
    </location>
</feature>
<keyword evidence="3" id="KW-1185">Reference proteome</keyword>
<accession>A0ABM5UZK1</accession>
<dbReference type="RefSeq" id="WP_053196468.1">
    <property type="nucleotide sequence ID" value="NZ_CP011409.1"/>
</dbReference>
<protein>
    <submittedName>
        <fullName evidence="2">Uncharacterized protein</fullName>
    </submittedName>
</protein>
<proteinExistence type="predicted"/>